<dbReference type="Gene3D" id="2.170.190.11">
    <property type="entry name" value="Molybdopterin biosynthesis moea protein, domain 3"/>
    <property type="match status" value="1"/>
</dbReference>
<evidence type="ECO:0000313" key="2">
    <source>
        <dbReference type="EMBL" id="ABN70678.1"/>
    </source>
</evidence>
<feature type="domain" description="MoaB/Mog" evidence="1">
    <location>
        <begin position="193"/>
        <end position="332"/>
    </location>
</feature>
<gene>
    <name evidence="2" type="ordered locus">Smar_1594</name>
</gene>
<dbReference type="InterPro" id="IPR036688">
    <property type="entry name" value="MoeA_C_domain_IV_sf"/>
</dbReference>
<dbReference type="EMBL" id="CP000575">
    <property type="protein sequence ID" value="ABN70678.1"/>
    <property type="molecule type" value="Genomic_DNA"/>
</dbReference>
<dbReference type="Gene3D" id="3.90.105.10">
    <property type="entry name" value="Molybdopterin biosynthesis moea protein, domain 2"/>
    <property type="match status" value="1"/>
</dbReference>
<dbReference type="eggNOG" id="arCOG00216">
    <property type="taxonomic scope" value="Archaea"/>
</dbReference>
<protein>
    <submittedName>
        <fullName evidence="2">MoeA domain protein, domain I and II</fullName>
    </submittedName>
</protein>
<proteinExistence type="predicted"/>
<organism evidence="2 3">
    <name type="scientific">Staphylothermus marinus (strain ATCC 43588 / DSM 3639 / JCM 9404 / F1)</name>
    <dbReference type="NCBI Taxonomy" id="399550"/>
    <lineage>
        <taxon>Archaea</taxon>
        <taxon>Thermoproteota</taxon>
        <taxon>Thermoprotei</taxon>
        <taxon>Desulfurococcales</taxon>
        <taxon>Desulfurococcaceae</taxon>
        <taxon>Staphylothermus</taxon>
    </lineage>
</organism>
<dbReference type="GeneID" id="4906806"/>
<name>A3DPW8_STAMF</name>
<evidence type="ECO:0000259" key="1">
    <source>
        <dbReference type="SMART" id="SM00852"/>
    </source>
</evidence>
<dbReference type="Gene3D" id="2.40.340.10">
    <property type="entry name" value="MoeA, C-terminal, domain IV"/>
    <property type="match status" value="1"/>
</dbReference>
<dbReference type="GO" id="GO:0061599">
    <property type="term" value="F:molybdopterin molybdotransferase activity"/>
    <property type="evidence" value="ECO:0007669"/>
    <property type="project" value="TreeGrafter"/>
</dbReference>
<dbReference type="InterPro" id="IPR036135">
    <property type="entry name" value="MoeA_linker/N_sf"/>
</dbReference>
<dbReference type="HOGENOM" id="CLU_010186_7_2_2"/>
<dbReference type="RefSeq" id="WP_011839872.1">
    <property type="nucleotide sequence ID" value="NC_009033.1"/>
</dbReference>
<dbReference type="CDD" id="cd00887">
    <property type="entry name" value="MoeA"/>
    <property type="match status" value="1"/>
</dbReference>
<dbReference type="InterPro" id="IPR038987">
    <property type="entry name" value="MoeA-like"/>
</dbReference>
<dbReference type="PANTHER" id="PTHR10192:SF19">
    <property type="entry name" value="MOLYBDOPTERIN BIOSYNTHESIS PROTEIN MJ0666-RELATED"/>
    <property type="match status" value="1"/>
</dbReference>
<accession>A3DPW8</accession>
<keyword evidence="3" id="KW-1185">Reference proteome</keyword>
<dbReference type="Pfam" id="PF03453">
    <property type="entry name" value="MoeA_N"/>
    <property type="match status" value="1"/>
</dbReference>
<dbReference type="SUPFAM" id="SSF63882">
    <property type="entry name" value="MoeA N-terminal region -like"/>
    <property type="match status" value="1"/>
</dbReference>
<sequence length="427" mass="48929">MSKEYLFALKKIYHHMDLDKFYQLVREHVKQTRIIELDVRESLNHVLAENIYSPYDRPLFDLSHADGFAVKYDDIRNASEDNPVKLRIVRNINSRKANDYTLKNGEAIFVETGYPLPIGADTVIPIEDTIVENEYVYIRKPLPRFSHVFPRGSDYSRGEQVFSKGTRITPFILKTLLDLGVGEIRVYDKPRVALFSVGDELVDEPFDPINWRLPTSTRFLEKYAIEYYGGLIIREDKLPDDPKSIVEAVSSVVGEADIIVTIGGVSMGPRDHTWISLYEAFKPQHYWRGLKMHPARSTSGLFIDGKSIINQPGLHQSSLSALILVITPVLNYVQGQILEPRYPCINLSLMNKYVENKYIDHYRVRPVKIHGSKCEIIDLKGSYYLSPINMSDGFTVLKPGTREINVGDNIRVCFYEPIHKIYNISAI</sequence>
<dbReference type="Proteomes" id="UP000000254">
    <property type="component" value="Chromosome"/>
</dbReference>
<dbReference type="OrthoDB" id="31371at2157"/>
<dbReference type="InterPro" id="IPR001453">
    <property type="entry name" value="MoaB/Mog_dom"/>
</dbReference>
<dbReference type="PANTHER" id="PTHR10192">
    <property type="entry name" value="MOLYBDOPTERIN BIOSYNTHESIS PROTEIN"/>
    <property type="match status" value="1"/>
</dbReference>
<evidence type="ECO:0000313" key="3">
    <source>
        <dbReference type="Proteomes" id="UP000000254"/>
    </source>
</evidence>
<dbReference type="Pfam" id="PF00994">
    <property type="entry name" value="MoCF_biosynth"/>
    <property type="match status" value="1"/>
</dbReference>
<reference evidence="3" key="1">
    <citation type="journal article" date="2009" name="BMC Genomics">
        <title>The complete genome sequence of Staphylothermus marinus reveals differences in sulfur metabolism among heterotrophic Crenarchaeota.</title>
        <authorList>
            <person name="Anderson I.J."/>
            <person name="Dharmarajan L."/>
            <person name="Rodriguez J."/>
            <person name="Hooper S."/>
            <person name="Porat I."/>
            <person name="Ulrich L.E."/>
            <person name="Elkins J.G."/>
            <person name="Mavromatis K."/>
            <person name="Sun H."/>
            <person name="Land M."/>
            <person name="Lapidus A."/>
            <person name="Lucas S."/>
            <person name="Barry K."/>
            <person name="Huber H."/>
            <person name="Zhulin I.B."/>
            <person name="Whitman W.B."/>
            <person name="Mukhopadhyay B."/>
            <person name="Woese C."/>
            <person name="Bristow J."/>
            <person name="Kyrpides N."/>
        </authorList>
    </citation>
    <scope>NUCLEOTIDE SEQUENCE [LARGE SCALE GENOMIC DNA]</scope>
    <source>
        <strain evidence="3">ATCC 43588 / DSM 3639 / JCM 9404 / F1</strain>
    </source>
</reference>
<dbReference type="SMART" id="SM00852">
    <property type="entry name" value="MoCF_biosynth"/>
    <property type="match status" value="1"/>
</dbReference>
<dbReference type="SUPFAM" id="SSF53218">
    <property type="entry name" value="Molybdenum cofactor biosynthesis proteins"/>
    <property type="match status" value="1"/>
</dbReference>
<dbReference type="STRING" id="399550.Smar_1594"/>
<dbReference type="AlphaFoldDB" id="A3DPW8"/>
<dbReference type="InterPro" id="IPR005110">
    <property type="entry name" value="MoeA_linker/N"/>
</dbReference>
<dbReference type="KEGG" id="smr:Smar_1594"/>
<reference evidence="2 3" key="2">
    <citation type="journal article" date="2009" name="Stand. Genomic Sci.">
        <title>Complete genome sequence of Staphylothermus marinus Stetter and Fiala 1986 type strain F1.</title>
        <authorList>
            <person name="Anderson I.J."/>
            <person name="Sun H."/>
            <person name="Lapidus A."/>
            <person name="Copeland A."/>
            <person name="Glavina Del Rio T."/>
            <person name="Tice H."/>
            <person name="Dalin E."/>
            <person name="Lucas S."/>
            <person name="Barry K."/>
            <person name="Land M."/>
            <person name="Richardson P."/>
            <person name="Huber H."/>
            <person name="Kyrpides N.C."/>
        </authorList>
    </citation>
    <scope>NUCLEOTIDE SEQUENCE [LARGE SCALE GENOMIC DNA]</scope>
    <source>
        <strain evidence="3">ATCC 43588 / DSM 3639 / JCM 9404 / F1</strain>
    </source>
</reference>
<dbReference type="Gene3D" id="3.40.980.10">
    <property type="entry name" value="MoaB/Mog-like domain"/>
    <property type="match status" value="1"/>
</dbReference>
<dbReference type="InterPro" id="IPR036425">
    <property type="entry name" value="MoaB/Mog-like_dom_sf"/>
</dbReference>
<dbReference type="GO" id="GO:0006777">
    <property type="term" value="P:Mo-molybdopterin cofactor biosynthetic process"/>
    <property type="evidence" value="ECO:0007669"/>
    <property type="project" value="TreeGrafter"/>
</dbReference>
<dbReference type="GO" id="GO:0005737">
    <property type="term" value="C:cytoplasm"/>
    <property type="evidence" value="ECO:0007669"/>
    <property type="project" value="TreeGrafter"/>
</dbReference>